<dbReference type="Proteomes" id="UP000728032">
    <property type="component" value="Unassembled WGS sequence"/>
</dbReference>
<gene>
    <name evidence="1" type="ORF">ONB1V03_LOCUS9615</name>
</gene>
<reference evidence="1" key="1">
    <citation type="submission" date="2020-11" db="EMBL/GenBank/DDBJ databases">
        <authorList>
            <person name="Tran Van P."/>
        </authorList>
    </citation>
    <scope>NUCLEOTIDE SEQUENCE</scope>
</reference>
<protein>
    <submittedName>
        <fullName evidence="1">Uncharacterized protein</fullName>
    </submittedName>
</protein>
<organism evidence="1">
    <name type="scientific">Oppiella nova</name>
    <dbReference type="NCBI Taxonomy" id="334625"/>
    <lineage>
        <taxon>Eukaryota</taxon>
        <taxon>Metazoa</taxon>
        <taxon>Ecdysozoa</taxon>
        <taxon>Arthropoda</taxon>
        <taxon>Chelicerata</taxon>
        <taxon>Arachnida</taxon>
        <taxon>Acari</taxon>
        <taxon>Acariformes</taxon>
        <taxon>Sarcoptiformes</taxon>
        <taxon>Oribatida</taxon>
        <taxon>Brachypylina</taxon>
        <taxon>Oppioidea</taxon>
        <taxon>Oppiidae</taxon>
        <taxon>Oppiella</taxon>
    </lineage>
</organism>
<evidence type="ECO:0000313" key="2">
    <source>
        <dbReference type="Proteomes" id="UP000728032"/>
    </source>
</evidence>
<dbReference type="AlphaFoldDB" id="A0A7R9M3M2"/>
<dbReference type="EMBL" id="OC920934">
    <property type="protein sequence ID" value="CAD7652957.1"/>
    <property type="molecule type" value="Genomic_DNA"/>
</dbReference>
<proteinExistence type="predicted"/>
<dbReference type="EMBL" id="CAJPVJ010006109">
    <property type="protein sequence ID" value="CAG2170144.1"/>
    <property type="molecule type" value="Genomic_DNA"/>
</dbReference>
<name>A0A7R9M3M2_9ACAR</name>
<accession>A0A7R9M3M2</accession>
<keyword evidence="2" id="KW-1185">Reference proteome</keyword>
<feature type="non-terminal residue" evidence="1">
    <location>
        <position position="72"/>
    </location>
</feature>
<sequence>MRYMAPEVSLLNRGTSTQFRSAIPKRASSSISRNTESNVSTGIRHMICRLAFLFSILNNICNQCHHVTTVTF</sequence>
<evidence type="ECO:0000313" key="1">
    <source>
        <dbReference type="EMBL" id="CAD7652957.1"/>
    </source>
</evidence>